<dbReference type="Proteomes" id="UP000440578">
    <property type="component" value="Unassembled WGS sequence"/>
</dbReference>
<comment type="caution">
    <text evidence="1">The sequence shown here is derived from an EMBL/GenBank/DDBJ whole genome shotgun (WGS) entry which is preliminary data.</text>
</comment>
<reference evidence="1 2" key="1">
    <citation type="submission" date="2019-07" db="EMBL/GenBank/DDBJ databases">
        <title>Draft genome assembly of a fouling barnacle, Amphibalanus amphitrite (Darwin, 1854): The first reference genome for Thecostraca.</title>
        <authorList>
            <person name="Kim W."/>
        </authorList>
    </citation>
    <scope>NUCLEOTIDE SEQUENCE [LARGE SCALE GENOMIC DNA]</scope>
    <source>
        <strain evidence="1">SNU_AA5</strain>
        <tissue evidence="1">Soma without cirri and trophi</tissue>
    </source>
</reference>
<dbReference type="AlphaFoldDB" id="A0A6A4WHZ9"/>
<organism evidence="1 2">
    <name type="scientific">Amphibalanus amphitrite</name>
    <name type="common">Striped barnacle</name>
    <name type="synonym">Balanus amphitrite</name>
    <dbReference type="NCBI Taxonomy" id="1232801"/>
    <lineage>
        <taxon>Eukaryota</taxon>
        <taxon>Metazoa</taxon>
        <taxon>Ecdysozoa</taxon>
        <taxon>Arthropoda</taxon>
        <taxon>Crustacea</taxon>
        <taxon>Multicrustacea</taxon>
        <taxon>Cirripedia</taxon>
        <taxon>Thoracica</taxon>
        <taxon>Thoracicalcarea</taxon>
        <taxon>Balanomorpha</taxon>
        <taxon>Balanoidea</taxon>
        <taxon>Balanidae</taxon>
        <taxon>Amphibalaninae</taxon>
        <taxon>Amphibalanus</taxon>
    </lineage>
</organism>
<gene>
    <name evidence="1" type="ORF">FJT64_024761</name>
</gene>
<evidence type="ECO:0000313" key="2">
    <source>
        <dbReference type="Proteomes" id="UP000440578"/>
    </source>
</evidence>
<dbReference type="EMBL" id="VIIS01000960">
    <property type="protein sequence ID" value="KAF0303260.1"/>
    <property type="molecule type" value="Genomic_DNA"/>
</dbReference>
<name>A0A6A4WHZ9_AMPAM</name>
<protein>
    <submittedName>
        <fullName evidence="1">Uncharacterized protein</fullName>
    </submittedName>
</protein>
<sequence>MRMCQDMAFTQHPNRDTGALWNLPAELRPVPAPDHIPGMPTGNMLGWQPATLLSNEQRTSLSQCGITPTEAGTSGTYALNLQVLGMVSSALARATTAYRMAEAAVHNSANGSITQATFCEVEETPGGFQ</sequence>
<proteinExistence type="predicted"/>
<evidence type="ECO:0000313" key="1">
    <source>
        <dbReference type="EMBL" id="KAF0303260.1"/>
    </source>
</evidence>
<accession>A0A6A4WHZ9</accession>
<keyword evidence="2" id="KW-1185">Reference proteome</keyword>